<evidence type="ECO:0000313" key="3">
    <source>
        <dbReference type="Proteomes" id="UP000186955"/>
    </source>
</evidence>
<feature type="region of interest" description="Disordered" evidence="1">
    <location>
        <begin position="28"/>
        <end position="97"/>
    </location>
</feature>
<feature type="compositionally biased region" description="Basic and acidic residues" evidence="1">
    <location>
        <begin position="86"/>
        <end position="97"/>
    </location>
</feature>
<evidence type="ECO:0000256" key="1">
    <source>
        <dbReference type="SAM" id="MobiDB-lite"/>
    </source>
</evidence>
<comment type="caution">
    <text evidence="2">The sequence shown here is derived from an EMBL/GenBank/DDBJ whole genome shotgun (WGS) entry which is preliminary data.</text>
</comment>
<proteinExistence type="predicted"/>
<accession>A0A1Q5UEY5</accession>
<reference evidence="2 3" key="1">
    <citation type="submission" date="2016-10" db="EMBL/GenBank/DDBJ databases">
        <title>Genome sequence of the ascomycete fungus Penicillium subrubescens.</title>
        <authorList>
            <person name="De Vries R.P."/>
            <person name="Peng M."/>
            <person name="Dilokpimol A."/>
            <person name="Hilden K."/>
            <person name="Makela M.R."/>
            <person name="Grigoriev I."/>
            <person name="Riley R."/>
            <person name="Granchi Z."/>
        </authorList>
    </citation>
    <scope>NUCLEOTIDE SEQUENCE [LARGE SCALE GENOMIC DNA]</scope>
    <source>
        <strain evidence="2 3">CBS 132785</strain>
    </source>
</reference>
<gene>
    <name evidence="2" type="ORF">PENSUB_3543</name>
</gene>
<evidence type="ECO:0000313" key="2">
    <source>
        <dbReference type="EMBL" id="OKP11022.1"/>
    </source>
</evidence>
<feature type="compositionally biased region" description="Acidic residues" evidence="1">
    <location>
        <begin position="49"/>
        <end position="65"/>
    </location>
</feature>
<dbReference type="Proteomes" id="UP000186955">
    <property type="component" value="Unassembled WGS sequence"/>
</dbReference>
<name>A0A1Q5UEY5_9EURO</name>
<organism evidence="2 3">
    <name type="scientific">Penicillium subrubescens</name>
    <dbReference type="NCBI Taxonomy" id="1316194"/>
    <lineage>
        <taxon>Eukaryota</taxon>
        <taxon>Fungi</taxon>
        <taxon>Dikarya</taxon>
        <taxon>Ascomycota</taxon>
        <taxon>Pezizomycotina</taxon>
        <taxon>Eurotiomycetes</taxon>
        <taxon>Eurotiomycetidae</taxon>
        <taxon>Eurotiales</taxon>
        <taxon>Aspergillaceae</taxon>
        <taxon>Penicillium</taxon>
    </lineage>
</organism>
<dbReference type="AlphaFoldDB" id="A0A1Q5UEY5"/>
<dbReference type="EMBL" id="MNBE01000308">
    <property type="protein sequence ID" value="OKP11022.1"/>
    <property type="molecule type" value="Genomic_DNA"/>
</dbReference>
<keyword evidence="3" id="KW-1185">Reference proteome</keyword>
<sequence length="97" mass="10873">MVQEASQSETSPGNLLLEVIAKQVKCHRPEVNSDSSIEGSDLEYYYTDSDSEESESDGDDDDYDDEKYQSEAEFNDLENVAPSAEDVPREISIKKCL</sequence>
<protein>
    <submittedName>
        <fullName evidence="2">Uncharacterized protein</fullName>
    </submittedName>
</protein>